<keyword evidence="2" id="KW-1185">Reference proteome</keyword>
<reference evidence="1 2" key="1">
    <citation type="submission" date="2015-11" db="EMBL/GenBank/DDBJ databases">
        <authorList>
            <person name="Terry K."/>
            <person name="Dunbar D."/>
            <person name="Bradley K.W."/>
            <person name="Asai D.J."/>
            <person name="Bowman C.A."/>
            <person name="Russell D.A."/>
            <person name="Pope W.H."/>
            <person name="Jacobs-Sera D."/>
            <person name="Hendrix R.W."/>
            <person name="Hatfull G.F."/>
        </authorList>
    </citation>
    <scope>NUCLEOTIDE SEQUENCE [LARGE SCALE GENOMIC DNA]</scope>
</reference>
<protein>
    <submittedName>
        <fullName evidence="1">Uncharacterized protein</fullName>
    </submittedName>
</protein>
<dbReference type="GeneID" id="40093110"/>
<evidence type="ECO:0000313" key="2">
    <source>
        <dbReference type="Proteomes" id="UP000229287"/>
    </source>
</evidence>
<dbReference type="OrthoDB" id="27176at10239"/>
<evidence type="ECO:0000313" key="1">
    <source>
        <dbReference type="EMBL" id="ALY09882.1"/>
    </source>
</evidence>
<dbReference type="RefSeq" id="YP_009616610.1">
    <property type="nucleotide sequence ID" value="NC_042053.1"/>
</dbReference>
<dbReference type="Proteomes" id="UP000229287">
    <property type="component" value="Segment"/>
</dbReference>
<name>A0A0U4IMU5_9CAUD</name>
<gene>
    <name evidence="1" type="primary">36</name>
    <name evidence="1" type="ORF">PRINCESSTRINA_36</name>
</gene>
<organism evidence="1 2">
    <name type="scientific">Arthrobacter phage PrincessTrina</name>
    <dbReference type="NCBI Taxonomy" id="1772328"/>
    <lineage>
        <taxon>Viruses</taxon>
        <taxon>Duplodnaviria</taxon>
        <taxon>Heunggongvirae</taxon>
        <taxon>Uroviricota</taxon>
        <taxon>Caudoviricetes</taxon>
        <taxon>Klausavirus</taxon>
        <taxon>Klausavirus princesstrina</taxon>
    </lineage>
</organism>
<accession>A0A0U4IMU5</accession>
<sequence>MTAITFTELIEAFAAEGITAHVEDTGGGCATLIIDGGAVQVGPGIIGEGFDTDELSYGFYTVDENGDAEEASDAVWFEDMDFGWKNTSDARKATTTAQDIARATAIAYLAHKGVEFSEGDKVIMVTALTKGHHPGYEWTVSHVRPSRGRATLTHANGAPHALNPIQIDSVPLSALVPLVADTSN</sequence>
<dbReference type="KEGG" id="vg:40093110"/>
<dbReference type="EMBL" id="KU160660">
    <property type="protein sequence ID" value="ALY09882.1"/>
    <property type="molecule type" value="Genomic_DNA"/>
</dbReference>
<proteinExistence type="predicted"/>